<proteinExistence type="predicted"/>
<evidence type="ECO:0000313" key="2">
    <source>
        <dbReference type="EMBL" id="GFS25730.1"/>
    </source>
</evidence>
<keyword evidence="3" id="KW-1185">Reference proteome</keyword>
<dbReference type="EMBL" id="BMAT01010375">
    <property type="protein sequence ID" value="GFS25730.1"/>
    <property type="molecule type" value="Genomic_DNA"/>
</dbReference>
<reference evidence="2 3" key="1">
    <citation type="journal article" date="2021" name="Elife">
        <title>Chloroplast acquisition without the gene transfer in kleptoplastic sea slugs, Plakobranchus ocellatus.</title>
        <authorList>
            <person name="Maeda T."/>
            <person name="Takahashi S."/>
            <person name="Yoshida T."/>
            <person name="Shimamura S."/>
            <person name="Takaki Y."/>
            <person name="Nagai Y."/>
            <person name="Toyoda A."/>
            <person name="Suzuki Y."/>
            <person name="Arimoto A."/>
            <person name="Ishii H."/>
            <person name="Satoh N."/>
            <person name="Nishiyama T."/>
            <person name="Hasebe M."/>
            <person name="Maruyama T."/>
            <person name="Minagawa J."/>
            <person name="Obokata J."/>
            <person name="Shigenobu S."/>
        </authorList>
    </citation>
    <scope>NUCLEOTIDE SEQUENCE [LARGE SCALE GENOMIC DNA]</scope>
</reference>
<dbReference type="AlphaFoldDB" id="A0AAV4JVH5"/>
<organism evidence="2 3">
    <name type="scientific">Elysia marginata</name>
    <dbReference type="NCBI Taxonomy" id="1093978"/>
    <lineage>
        <taxon>Eukaryota</taxon>
        <taxon>Metazoa</taxon>
        <taxon>Spiralia</taxon>
        <taxon>Lophotrochozoa</taxon>
        <taxon>Mollusca</taxon>
        <taxon>Gastropoda</taxon>
        <taxon>Heterobranchia</taxon>
        <taxon>Euthyneura</taxon>
        <taxon>Panpulmonata</taxon>
        <taxon>Sacoglossa</taxon>
        <taxon>Placobranchoidea</taxon>
        <taxon>Plakobranchidae</taxon>
        <taxon>Elysia</taxon>
    </lineage>
</organism>
<name>A0AAV4JVH5_9GAST</name>
<dbReference type="Proteomes" id="UP000762676">
    <property type="component" value="Unassembled WGS sequence"/>
</dbReference>
<evidence type="ECO:0000313" key="3">
    <source>
        <dbReference type="Proteomes" id="UP000762676"/>
    </source>
</evidence>
<protein>
    <submittedName>
        <fullName evidence="2">Uncharacterized protein</fullName>
    </submittedName>
</protein>
<evidence type="ECO:0000256" key="1">
    <source>
        <dbReference type="SAM" id="MobiDB-lite"/>
    </source>
</evidence>
<sequence>MGTVGPRAPLTASDLPPPAPMPVQMPVQTPSGGPLMPGTFQDRSGSVMKQTIMHQVLPQSVYLMHSSEGFVLNLNNGLEAFARMSQTASQPASVLQTAAHPAPVLPIPMPMPAQTLLHPKQIP</sequence>
<gene>
    <name evidence="2" type="ORF">ElyMa_005191300</name>
</gene>
<comment type="caution">
    <text evidence="2">The sequence shown here is derived from an EMBL/GenBank/DDBJ whole genome shotgun (WGS) entry which is preliminary data.</text>
</comment>
<accession>A0AAV4JVH5</accession>
<feature type="region of interest" description="Disordered" evidence="1">
    <location>
        <begin position="1"/>
        <end position="43"/>
    </location>
</feature>